<comment type="caution">
    <text evidence="1">The sequence shown here is derived from an EMBL/GenBank/DDBJ whole genome shotgun (WGS) entry which is preliminary data.</text>
</comment>
<dbReference type="PATRIC" id="fig|1341683.3.peg.2950"/>
<protein>
    <submittedName>
        <fullName evidence="1">Uncharacterized protein</fullName>
    </submittedName>
</protein>
<dbReference type="HOGENOM" id="CLU_271460_0_0_6"/>
<reference evidence="1 2" key="1">
    <citation type="submission" date="2013-10" db="EMBL/GenBank/DDBJ databases">
        <title>The Genome Sequence of Acinetobacter brisouii CIP 110357.</title>
        <authorList>
            <consortium name="The Broad Institute Genomics Platform"/>
            <consortium name="The Broad Institute Genome Sequencing Center for Infectious Disease"/>
            <person name="Cerqueira G."/>
            <person name="Feldgarden M."/>
            <person name="Courvalin P."/>
            <person name="Grillot-Courvalin C."/>
            <person name="Clermont D."/>
            <person name="Rocha E."/>
            <person name="Yoon E.-J."/>
            <person name="Nemec A."/>
            <person name="Young S.K."/>
            <person name="Zeng Q."/>
            <person name="Gargeya S."/>
            <person name="Fitzgerald M."/>
            <person name="Abouelleil A."/>
            <person name="Alvarado L."/>
            <person name="Berlin A.M."/>
            <person name="Chapman S.B."/>
            <person name="Gainer-Dewar J."/>
            <person name="Goldberg J."/>
            <person name="Gnerre S."/>
            <person name="Griggs A."/>
            <person name="Gujja S."/>
            <person name="Hansen M."/>
            <person name="Howarth C."/>
            <person name="Imamovic A."/>
            <person name="Ireland A."/>
            <person name="Larimer J."/>
            <person name="McCowan C."/>
            <person name="Murphy C."/>
            <person name="Pearson M."/>
            <person name="Poon T.W."/>
            <person name="Priest M."/>
            <person name="Roberts A."/>
            <person name="Saif S."/>
            <person name="Shea T."/>
            <person name="Sykes S."/>
            <person name="Wortman J."/>
            <person name="Nusbaum C."/>
            <person name="Birren B."/>
        </authorList>
    </citation>
    <scope>NUCLEOTIDE SEQUENCE [LARGE SCALE GENOMIC DNA]</scope>
    <source>
        <strain evidence="1 2">CIP 110357</strain>
    </source>
</reference>
<dbReference type="AlphaFoldDB" id="V2TZV8"/>
<proteinExistence type="predicted"/>
<sequence length="1189" mass="128360">MAIETNNLVIYGSQRNTDTDDGGGQYNGEKVEGGYSNNIFDDTSMLDRAMGDVSMRKVFFAVNTNDTAKLMSAIAFIAKNPDDENVSVSLFSTESWTDTRSSAQNRVENYLAKGGQAAGSLLDTAYKGMKQIQTALFTSETAYPVGTTLVLAQNEGKSTEQIQFVRVTAVTTRTAKIVVDQKEVEYQIATYTINSALEYDFVGISAAQWYSGTKSQTLLRETIVADTGKYYASVKLSEDVSVADTVVNAKSAYIQIIPSAETEIPVTDVSASGENTALIASNNETISTSKNITVSTTQACYIGCAVLPNTFSCTVFGAVLTDKGGQLVDSSGTVYGTIDYQYGLINWTSNAGTGTATINFVFKPAATPSRPQETLLIQVTKENRRLNWIQTLAPIPAPKSLKVSYVALGKVYTLTDNGSGLLSGSSTDFGSGTIEYSTGTVLLTCGALPDVGSGILMTWGEDLHLYSRADMPISKAYFPLKFDADNILNGSLSVTWLYNGVTKTATDDGSGNFTGDATGKIDYASSTAKLMPNVLPNGGTTLNVSYEKGLKTVFESNGTVNSEIIVTGTGAIKHNSVALALSFSGYTAADETASGKVWTLNYKDVPIDETTGNMVRTDTGVKQGTIDYLNRTIKMNPSVAFGKSVTAYKYSYSGYPYKSYTYNASKLDTPLNSVFTLSMNYRDTSSASNGNETPTASVLQFDLTDGYAETILSGSMRFLFGGSVYFDRAGLLYRDPDVKTGSGTYAGTAQYSNGLVKLSSWNSGASNAPVLQGLVTTMDNLSTSHIGFRSSVMPLRPDSVTIRATKLDGGTISVTPSTDGTIDTESASGWFNWDYGMGEIIFRTKTQITETNRAEIEAYDWYDQRYEYTEDAKTYIDVPIWVLSDSIIYNAVGYSSIPLDESILGLSATRLPTDGRVPIFRTGDIAVISSSKSYTLPDYIAGKTYTLNDQRISFCELEDSVGTKIDTSMYTVDYDYGKFRLSGDFALGSLVPPLSAKYRYHDIGVVSDVQINGQITLNKPITHNYSASDSIVGSGLVIGDMFARYTNKFVQASWSDVFNDSATGASVSANYNDTLYPIDVTNNGAIQERWAIVFTSTTTFRIIGEYSGQIATGTVNNDCSPINPVTNAPYFTIKALGWGAGWANGNVLRFDTKAATYPIWCIRTVKPSEPSVLSDSAQFMFIGDIDRVA</sequence>
<name>V2TZV8_9GAMM</name>
<dbReference type="EMBL" id="AYEU01000015">
    <property type="protein sequence ID" value="ESK47508.1"/>
    <property type="molecule type" value="Genomic_DNA"/>
</dbReference>
<gene>
    <name evidence="1" type="ORF">P255_02990</name>
</gene>
<dbReference type="Proteomes" id="UP000018418">
    <property type="component" value="Unassembled WGS sequence"/>
</dbReference>
<evidence type="ECO:0000313" key="1">
    <source>
        <dbReference type="EMBL" id="ESK47508.1"/>
    </source>
</evidence>
<organism evidence="1 2">
    <name type="scientific">Acinetobacter brisouii CIP 110357</name>
    <dbReference type="NCBI Taxonomy" id="1341683"/>
    <lineage>
        <taxon>Bacteria</taxon>
        <taxon>Pseudomonadati</taxon>
        <taxon>Pseudomonadota</taxon>
        <taxon>Gammaproteobacteria</taxon>
        <taxon>Moraxellales</taxon>
        <taxon>Moraxellaceae</taxon>
        <taxon>Acinetobacter</taxon>
    </lineage>
</organism>
<dbReference type="RefSeq" id="WP_004904453.1">
    <property type="nucleotide sequence ID" value="NZ_KI530767.1"/>
</dbReference>
<dbReference type="OrthoDB" id="8477619at2"/>
<evidence type="ECO:0000313" key="2">
    <source>
        <dbReference type="Proteomes" id="UP000018418"/>
    </source>
</evidence>
<accession>V2TZV8</accession>
<keyword evidence="2" id="KW-1185">Reference proteome</keyword>